<dbReference type="GO" id="GO:0003735">
    <property type="term" value="F:structural constituent of ribosome"/>
    <property type="evidence" value="ECO:0007669"/>
    <property type="project" value="InterPro"/>
</dbReference>
<name>A0A9P0HHZ0_NEZVI</name>
<keyword evidence="2" id="KW-0689">Ribosomal protein</keyword>
<proteinExistence type="inferred from homology"/>
<dbReference type="AlphaFoldDB" id="A0A9P0HHZ0"/>
<dbReference type="InterPro" id="IPR036373">
    <property type="entry name" value="Ribosomal_bL17_sf"/>
</dbReference>
<evidence type="ECO:0000256" key="6">
    <source>
        <dbReference type="SAM" id="MobiDB-lite"/>
    </source>
</evidence>
<evidence type="ECO:0000256" key="5">
    <source>
        <dbReference type="ARBA" id="ARBA00035413"/>
    </source>
</evidence>
<dbReference type="GO" id="GO:0005762">
    <property type="term" value="C:mitochondrial large ribosomal subunit"/>
    <property type="evidence" value="ECO:0007669"/>
    <property type="project" value="TreeGrafter"/>
</dbReference>
<feature type="compositionally biased region" description="Basic and acidic residues" evidence="6">
    <location>
        <begin position="193"/>
        <end position="202"/>
    </location>
</feature>
<protein>
    <recommendedName>
        <fullName evidence="4">Large ribosomal subunit protein bL17m</fullName>
    </recommendedName>
    <alternativeName>
        <fullName evidence="5">39S ribosomal protein L17, mitochondrial</fullName>
    </alternativeName>
</protein>
<dbReference type="SUPFAM" id="SSF64263">
    <property type="entry name" value="Prokaryotic ribosomal protein L17"/>
    <property type="match status" value="1"/>
</dbReference>
<sequence>MNQADLSKLVSKLRINIRPRHYNLKNPKGPEGRLERLRIVVTGLIKHERIQLNYRVADEARGYAERLISEAIRYGDCHAPTMEIADYWLTEKQLIHKLFKVLVPRFHECNMSYTKLLRLSTDHELTRMQGVLELRGNPYPPLIKDLSRNRNLLHNVLLDAARKDYRHEQYLRIAQGMSSEGKKSNEETITGNIEDKDKNEKA</sequence>
<gene>
    <name evidence="7" type="ORF">NEZAVI_LOCUS11012</name>
</gene>
<dbReference type="InterPro" id="IPR000456">
    <property type="entry name" value="Ribosomal_bL17"/>
</dbReference>
<dbReference type="FunFam" id="3.90.1030.10:FF:000009">
    <property type="entry name" value="39S ribosomal protein L17, mitochondrial"/>
    <property type="match status" value="1"/>
</dbReference>
<evidence type="ECO:0000256" key="2">
    <source>
        <dbReference type="ARBA" id="ARBA00022980"/>
    </source>
</evidence>
<feature type="region of interest" description="Disordered" evidence="6">
    <location>
        <begin position="176"/>
        <end position="202"/>
    </location>
</feature>
<keyword evidence="3" id="KW-0687">Ribonucleoprotein</keyword>
<evidence type="ECO:0000256" key="4">
    <source>
        <dbReference type="ARBA" id="ARBA00035290"/>
    </source>
</evidence>
<dbReference type="PANTHER" id="PTHR14413">
    <property type="entry name" value="RIBOSOMAL PROTEIN L17"/>
    <property type="match status" value="1"/>
</dbReference>
<dbReference type="PANTHER" id="PTHR14413:SF16">
    <property type="entry name" value="LARGE RIBOSOMAL SUBUNIT PROTEIN BL17M"/>
    <property type="match status" value="1"/>
</dbReference>
<evidence type="ECO:0000256" key="1">
    <source>
        <dbReference type="ARBA" id="ARBA00008777"/>
    </source>
</evidence>
<organism evidence="7 8">
    <name type="scientific">Nezara viridula</name>
    <name type="common">Southern green stink bug</name>
    <name type="synonym">Cimex viridulus</name>
    <dbReference type="NCBI Taxonomy" id="85310"/>
    <lineage>
        <taxon>Eukaryota</taxon>
        <taxon>Metazoa</taxon>
        <taxon>Ecdysozoa</taxon>
        <taxon>Arthropoda</taxon>
        <taxon>Hexapoda</taxon>
        <taxon>Insecta</taxon>
        <taxon>Pterygota</taxon>
        <taxon>Neoptera</taxon>
        <taxon>Paraneoptera</taxon>
        <taxon>Hemiptera</taxon>
        <taxon>Heteroptera</taxon>
        <taxon>Panheteroptera</taxon>
        <taxon>Pentatomomorpha</taxon>
        <taxon>Pentatomoidea</taxon>
        <taxon>Pentatomidae</taxon>
        <taxon>Pentatominae</taxon>
        <taxon>Nezara</taxon>
    </lineage>
</organism>
<keyword evidence="8" id="KW-1185">Reference proteome</keyword>
<evidence type="ECO:0000256" key="3">
    <source>
        <dbReference type="ARBA" id="ARBA00023274"/>
    </source>
</evidence>
<dbReference type="Proteomes" id="UP001152798">
    <property type="component" value="Chromosome 5"/>
</dbReference>
<reference evidence="7" key="1">
    <citation type="submission" date="2022-01" db="EMBL/GenBank/DDBJ databases">
        <authorList>
            <person name="King R."/>
        </authorList>
    </citation>
    <scope>NUCLEOTIDE SEQUENCE</scope>
</reference>
<dbReference type="GO" id="GO:0006412">
    <property type="term" value="P:translation"/>
    <property type="evidence" value="ECO:0007669"/>
    <property type="project" value="InterPro"/>
</dbReference>
<dbReference type="Gene3D" id="3.90.1030.10">
    <property type="entry name" value="Ribosomal protein L17"/>
    <property type="match status" value="1"/>
</dbReference>
<dbReference type="Pfam" id="PF01196">
    <property type="entry name" value="Ribosomal_L17"/>
    <property type="match status" value="1"/>
</dbReference>
<evidence type="ECO:0000313" key="8">
    <source>
        <dbReference type="Proteomes" id="UP001152798"/>
    </source>
</evidence>
<dbReference type="EMBL" id="OV725081">
    <property type="protein sequence ID" value="CAH1402124.1"/>
    <property type="molecule type" value="Genomic_DNA"/>
</dbReference>
<evidence type="ECO:0000313" key="7">
    <source>
        <dbReference type="EMBL" id="CAH1402124.1"/>
    </source>
</evidence>
<comment type="similarity">
    <text evidence="1">Belongs to the bacterial ribosomal protein bL17 family.</text>
</comment>
<dbReference type="OrthoDB" id="275000at2759"/>
<accession>A0A9P0HHZ0</accession>